<reference evidence="2" key="1">
    <citation type="journal article" date="2021" name="bioRxiv">
        <title>Whole Genome Assembly and Annotation of Northern Wild Rice, Zizania palustris L., Supports a Whole Genome Duplication in the Zizania Genus.</title>
        <authorList>
            <person name="Haas M."/>
            <person name="Kono T."/>
            <person name="Macchietto M."/>
            <person name="Millas R."/>
            <person name="McGilp L."/>
            <person name="Shao M."/>
            <person name="Duquette J."/>
            <person name="Hirsch C.N."/>
            <person name="Kimball J."/>
        </authorList>
    </citation>
    <scope>NUCLEOTIDE SEQUENCE</scope>
    <source>
        <tissue evidence="2">Fresh leaf tissue</tissue>
    </source>
</reference>
<proteinExistence type="predicted"/>
<dbReference type="AlphaFoldDB" id="A0A8J5TBI8"/>
<dbReference type="Proteomes" id="UP000729402">
    <property type="component" value="Unassembled WGS sequence"/>
</dbReference>
<dbReference type="EMBL" id="JAAALK010000282">
    <property type="protein sequence ID" value="KAG8079135.1"/>
    <property type="molecule type" value="Genomic_DNA"/>
</dbReference>
<feature type="region of interest" description="Disordered" evidence="1">
    <location>
        <begin position="1"/>
        <end position="21"/>
    </location>
</feature>
<feature type="region of interest" description="Disordered" evidence="1">
    <location>
        <begin position="77"/>
        <end position="111"/>
    </location>
</feature>
<evidence type="ECO:0000313" key="2">
    <source>
        <dbReference type="EMBL" id="KAG8079135.1"/>
    </source>
</evidence>
<feature type="compositionally biased region" description="Gly residues" evidence="1">
    <location>
        <begin position="1"/>
        <end position="12"/>
    </location>
</feature>
<comment type="caution">
    <text evidence="2">The sequence shown here is derived from an EMBL/GenBank/DDBJ whole genome shotgun (WGS) entry which is preliminary data.</text>
</comment>
<keyword evidence="3" id="KW-1185">Reference proteome</keyword>
<evidence type="ECO:0000256" key="1">
    <source>
        <dbReference type="SAM" id="MobiDB-lite"/>
    </source>
</evidence>
<sequence length="111" mass="11389">MRFGGVGGGSGSGEEASVEEPTVVCEARRWGWRQWMGIRRMRLGGVSGRSGGGEEASVAAAVCEASMEAAVAAKPRARAGVPVGERAEEALDARPSGEGGYGWKGDILAPI</sequence>
<protein>
    <submittedName>
        <fullName evidence="2">Uncharacterized protein</fullName>
    </submittedName>
</protein>
<accession>A0A8J5TBI8</accession>
<name>A0A8J5TBI8_ZIZPA</name>
<evidence type="ECO:0000313" key="3">
    <source>
        <dbReference type="Proteomes" id="UP000729402"/>
    </source>
</evidence>
<reference evidence="2" key="2">
    <citation type="submission" date="2021-02" db="EMBL/GenBank/DDBJ databases">
        <authorList>
            <person name="Kimball J.A."/>
            <person name="Haas M.W."/>
            <person name="Macchietto M."/>
            <person name="Kono T."/>
            <person name="Duquette J."/>
            <person name="Shao M."/>
        </authorList>
    </citation>
    <scope>NUCLEOTIDE SEQUENCE</scope>
    <source>
        <tissue evidence="2">Fresh leaf tissue</tissue>
    </source>
</reference>
<organism evidence="2 3">
    <name type="scientific">Zizania palustris</name>
    <name type="common">Northern wild rice</name>
    <dbReference type="NCBI Taxonomy" id="103762"/>
    <lineage>
        <taxon>Eukaryota</taxon>
        <taxon>Viridiplantae</taxon>
        <taxon>Streptophyta</taxon>
        <taxon>Embryophyta</taxon>
        <taxon>Tracheophyta</taxon>
        <taxon>Spermatophyta</taxon>
        <taxon>Magnoliopsida</taxon>
        <taxon>Liliopsida</taxon>
        <taxon>Poales</taxon>
        <taxon>Poaceae</taxon>
        <taxon>BOP clade</taxon>
        <taxon>Oryzoideae</taxon>
        <taxon>Oryzeae</taxon>
        <taxon>Zizaniinae</taxon>
        <taxon>Zizania</taxon>
    </lineage>
</organism>
<gene>
    <name evidence="2" type="ORF">GUJ93_ZPchr0007g5132</name>
</gene>